<dbReference type="AlphaFoldDB" id="A0A8H6HMP5"/>
<feature type="compositionally biased region" description="Basic residues" evidence="1">
    <location>
        <begin position="251"/>
        <end position="262"/>
    </location>
</feature>
<gene>
    <name evidence="2" type="ORF">DFP72DRAFT_1142796</name>
</gene>
<feature type="compositionally biased region" description="Basic and acidic residues" evidence="1">
    <location>
        <begin position="50"/>
        <end position="76"/>
    </location>
</feature>
<feature type="region of interest" description="Disordered" evidence="1">
    <location>
        <begin position="22"/>
        <end position="76"/>
    </location>
</feature>
<dbReference type="EMBL" id="JACGCI010000064">
    <property type="protein sequence ID" value="KAF6749261.1"/>
    <property type="molecule type" value="Genomic_DNA"/>
</dbReference>
<accession>A0A8H6HMP5</accession>
<name>A0A8H6HMP5_9AGAR</name>
<proteinExistence type="predicted"/>
<dbReference type="Proteomes" id="UP000521943">
    <property type="component" value="Unassembled WGS sequence"/>
</dbReference>
<feature type="compositionally biased region" description="Pro residues" evidence="1">
    <location>
        <begin position="289"/>
        <end position="298"/>
    </location>
</feature>
<sequence length="892" mass="99750">MPQAHTVPVDVPNLGFISGRQRFDSYGSYGSSSYKRERTYSLPTRPVSPGRRESARERQRKVGDPDDDPLARMRSNLERTTFLLSKMRVDLGPEPEEIRILPPKEISRHHSEPTAHSKPYSQSHSQSHPSQSVRPSPTQMERVDSTSTNTSLATQFTLDVSTYSYSGPPSKDEDHGTEFHQIINHGRLYNPSRGNMINHGHTPRRTYEHTSSPLAKASKSGHHGKGREEEEDVGEAPTSPGLVEGRYGLRAPRHSKLPSHSKGHSDYPPRPEPAPTRPRTLSRSKPRPDPNPTPPPPTRSSSKHTGDDVKPSKIRSRPFPSTSHHGRSVSISHPPPALSEPRKRVASALTRRVRFDISTIKPALEHEASLPLTTMDIETPFLHHLDTNHVPSQAEVPVIRSLLQEHQRALDTLDAQITALTATRTARATFVQQHIALASSIKRLPDDVLSSLFIAFWAEEPKNGDMSPTSPGVVLSHVCRRWRQLALATQTLWSALKIHSPPLHRVCTYSYGKVSRNDAARSWEREVKRILATSCVWIERSKSCPLSLDIDLPHLGEALFMGVKPPLNPGDLPLLVEGLAIIGAHSLHSLSFGPLRVPLVSLSVRWDQLTSLTFNGRVIGHGVPSFGVNGALTVFRMCPRLVTCDILMYITDVPDYAAHAGTIRMRYLESLTFRYSVPGRAFMRYVDLPSLHTLRLPNLVDRDGDFETAEEDPWNTIQEWLEAYGVQLKVVEFNMAYLAPVTLDACMGLLKGVAELRLFCRSSSPPFPPRPPPHILPQARIDGEFLARLGGMVDDTTSRSEDIWCPNLEVVHFPKHRNEFTEEDLLEFIFTRMKAGPAGKCARLRRVDAAFDTLQTIDIPARLGERGVDVTRLECNVVYASRVSLFYHLIID</sequence>
<protein>
    <recommendedName>
        <fullName evidence="4">F-box domain-containing protein</fullName>
    </recommendedName>
</protein>
<reference evidence="2 3" key="1">
    <citation type="submission" date="2020-07" db="EMBL/GenBank/DDBJ databases">
        <title>Comparative genomics of pyrophilous fungi reveals a link between fire events and developmental genes.</title>
        <authorList>
            <consortium name="DOE Joint Genome Institute"/>
            <person name="Steindorff A.S."/>
            <person name="Carver A."/>
            <person name="Calhoun S."/>
            <person name="Stillman K."/>
            <person name="Liu H."/>
            <person name="Lipzen A."/>
            <person name="Pangilinan J."/>
            <person name="Labutti K."/>
            <person name="Bruns T.D."/>
            <person name="Grigoriev I.V."/>
        </authorList>
    </citation>
    <scope>NUCLEOTIDE SEQUENCE [LARGE SCALE GENOMIC DNA]</scope>
    <source>
        <strain evidence="2 3">CBS 144469</strain>
    </source>
</reference>
<keyword evidence="3" id="KW-1185">Reference proteome</keyword>
<feature type="compositionally biased region" description="Basic and acidic residues" evidence="1">
    <location>
        <begin position="105"/>
        <end position="115"/>
    </location>
</feature>
<comment type="caution">
    <text evidence="2">The sequence shown here is derived from an EMBL/GenBank/DDBJ whole genome shotgun (WGS) entry which is preliminary data.</text>
</comment>
<evidence type="ECO:0000313" key="3">
    <source>
        <dbReference type="Proteomes" id="UP000521943"/>
    </source>
</evidence>
<organism evidence="2 3">
    <name type="scientific">Ephemerocybe angulata</name>
    <dbReference type="NCBI Taxonomy" id="980116"/>
    <lineage>
        <taxon>Eukaryota</taxon>
        <taxon>Fungi</taxon>
        <taxon>Dikarya</taxon>
        <taxon>Basidiomycota</taxon>
        <taxon>Agaricomycotina</taxon>
        <taxon>Agaricomycetes</taxon>
        <taxon>Agaricomycetidae</taxon>
        <taxon>Agaricales</taxon>
        <taxon>Agaricineae</taxon>
        <taxon>Psathyrellaceae</taxon>
        <taxon>Ephemerocybe</taxon>
    </lineage>
</organism>
<dbReference type="OrthoDB" id="2923045at2759"/>
<evidence type="ECO:0000313" key="2">
    <source>
        <dbReference type="EMBL" id="KAF6749261.1"/>
    </source>
</evidence>
<evidence type="ECO:0008006" key="4">
    <source>
        <dbReference type="Google" id="ProtNLM"/>
    </source>
</evidence>
<feature type="region of interest" description="Disordered" evidence="1">
    <location>
        <begin position="188"/>
        <end position="345"/>
    </location>
</feature>
<feature type="region of interest" description="Disordered" evidence="1">
    <location>
        <begin position="95"/>
        <end position="152"/>
    </location>
</feature>
<feature type="compositionally biased region" description="Low complexity" evidence="1">
    <location>
        <begin position="116"/>
        <end position="137"/>
    </location>
</feature>
<evidence type="ECO:0000256" key="1">
    <source>
        <dbReference type="SAM" id="MobiDB-lite"/>
    </source>
</evidence>